<evidence type="ECO:0000313" key="2">
    <source>
        <dbReference type="Proteomes" id="UP000284177"/>
    </source>
</evidence>
<comment type="caution">
    <text evidence="1">The sequence shown here is derived from an EMBL/GenBank/DDBJ whole genome shotgun (WGS) entry which is preliminary data.</text>
</comment>
<gene>
    <name evidence="1" type="ORF">BET03_03935</name>
</gene>
<proteinExistence type="predicted"/>
<protein>
    <submittedName>
        <fullName evidence="1">Uncharacterized protein</fullName>
    </submittedName>
</protein>
<dbReference type="InterPro" id="IPR049811">
    <property type="entry name" value="MJ1673-like_dom"/>
</dbReference>
<name>A0A419T1F5_9FIRM</name>
<dbReference type="EMBL" id="MCIB01000023">
    <property type="protein sequence ID" value="RKD31292.1"/>
    <property type="molecule type" value="Genomic_DNA"/>
</dbReference>
<keyword evidence="2" id="KW-1185">Reference proteome</keyword>
<dbReference type="OrthoDB" id="9811802at2"/>
<dbReference type="NCBIfam" id="NF040559">
    <property type="entry name" value="CAS_Csx20"/>
    <property type="match status" value="1"/>
</dbReference>
<dbReference type="AlphaFoldDB" id="A0A419T1F5"/>
<accession>A0A419T1F5</accession>
<organism evidence="1 2">
    <name type="scientific">Thermohalobacter berrensis</name>
    <dbReference type="NCBI Taxonomy" id="99594"/>
    <lineage>
        <taxon>Bacteria</taxon>
        <taxon>Bacillati</taxon>
        <taxon>Bacillota</taxon>
        <taxon>Tissierellia</taxon>
        <taxon>Tissierellales</taxon>
        <taxon>Thermohalobacteraceae</taxon>
        <taxon>Thermohalobacter</taxon>
    </lineage>
</organism>
<sequence length="124" mass="14659">MSHDLTDFQIYEAKTKLGIKKVKTLPQNLQKIWGNINPEGKLPKDILVEIVNWIEENSNEKDYVLVQGDFGATYYIVDYCFKKNRIPIYATSKRDVEEKVIGNKVVTNRVFKHVNFRRYEKFKD</sequence>
<dbReference type="Proteomes" id="UP000284177">
    <property type="component" value="Unassembled WGS sequence"/>
</dbReference>
<reference evidence="1 2" key="1">
    <citation type="submission" date="2016-08" db="EMBL/GenBank/DDBJ databases">
        <title>Novel Firmicutes and Novel Genomes.</title>
        <authorList>
            <person name="Poppleton D.I."/>
            <person name="Gribaldo S."/>
        </authorList>
    </citation>
    <scope>NUCLEOTIDE SEQUENCE [LARGE SCALE GENOMIC DNA]</scope>
    <source>
        <strain evidence="1 2">CTT3</strain>
    </source>
</reference>
<evidence type="ECO:0000313" key="1">
    <source>
        <dbReference type="EMBL" id="RKD31292.1"/>
    </source>
</evidence>